<gene>
    <name evidence="11" type="ORF">MUN82_03155</name>
</gene>
<keyword evidence="2 8" id="KW-0813">Transport</keyword>
<dbReference type="NCBIfam" id="TIGR04056">
    <property type="entry name" value="OMP_RagA_SusC"/>
    <property type="match status" value="1"/>
</dbReference>
<keyword evidence="7 8" id="KW-0998">Cell outer membrane</keyword>
<dbReference type="InterPro" id="IPR023996">
    <property type="entry name" value="TonB-dep_OMP_SusC/RagA"/>
</dbReference>
<evidence type="ECO:0000259" key="10">
    <source>
        <dbReference type="Pfam" id="PF07715"/>
    </source>
</evidence>
<evidence type="ECO:0000256" key="5">
    <source>
        <dbReference type="ARBA" id="ARBA00022729"/>
    </source>
</evidence>
<dbReference type="InterPro" id="IPR012910">
    <property type="entry name" value="Plug_dom"/>
</dbReference>
<evidence type="ECO:0000313" key="11">
    <source>
        <dbReference type="EMBL" id="UOR06102.1"/>
    </source>
</evidence>
<evidence type="ECO:0000313" key="12">
    <source>
        <dbReference type="Proteomes" id="UP000829925"/>
    </source>
</evidence>
<dbReference type="SUPFAM" id="SSF49464">
    <property type="entry name" value="Carboxypeptidase regulatory domain-like"/>
    <property type="match status" value="1"/>
</dbReference>
<dbReference type="InterPro" id="IPR036942">
    <property type="entry name" value="Beta-barrel_TonB_sf"/>
</dbReference>
<dbReference type="SUPFAM" id="SSF56935">
    <property type="entry name" value="Porins"/>
    <property type="match status" value="1"/>
</dbReference>
<evidence type="ECO:0000256" key="6">
    <source>
        <dbReference type="ARBA" id="ARBA00023136"/>
    </source>
</evidence>
<feature type="domain" description="TonB-dependent receptor plug" evidence="10">
    <location>
        <begin position="117"/>
        <end position="239"/>
    </location>
</feature>
<evidence type="ECO:0000256" key="1">
    <source>
        <dbReference type="ARBA" id="ARBA00004571"/>
    </source>
</evidence>
<dbReference type="AlphaFoldDB" id="A0A8T9SVB8"/>
<dbReference type="PANTHER" id="PTHR30069">
    <property type="entry name" value="TONB-DEPENDENT OUTER MEMBRANE RECEPTOR"/>
    <property type="match status" value="1"/>
</dbReference>
<dbReference type="KEGG" id="haei:MUN82_03155"/>
<evidence type="ECO:0000256" key="2">
    <source>
        <dbReference type="ARBA" id="ARBA00022448"/>
    </source>
</evidence>
<keyword evidence="6 8" id="KW-0472">Membrane</keyword>
<comment type="similarity">
    <text evidence="8">Belongs to the TonB-dependent receptor family.</text>
</comment>
<keyword evidence="5 9" id="KW-0732">Signal</keyword>
<evidence type="ECO:0000256" key="8">
    <source>
        <dbReference type="PROSITE-ProRule" id="PRU01360"/>
    </source>
</evidence>
<dbReference type="EMBL" id="CP095053">
    <property type="protein sequence ID" value="UOR06102.1"/>
    <property type="molecule type" value="Genomic_DNA"/>
</dbReference>
<keyword evidence="12" id="KW-1185">Reference proteome</keyword>
<sequence length="1033" mass="112413">MIRKTLQLLVLLLLLCQAHAYAQGTKVSGKITDNRNEPLIGVSVVVSGTTQGATTDVDGNYTVTAPDGASLVFSYIGYISQTVPVNGRSSINVILVNDTKQLGEVVVTALGIKKDERKLGYAVTTVDGEKLNVARETNVANSLQGRVAGLNVGGTSGGPGSSARLNIRGVTSFSGASQPLIVINGVPMDNSVRGSSGEWGGADLGDGISNINPDDIESMTVLKGSTASALYGARAANGVIQIVTKSGNRGKTTIEYNTNLQFTRAVDDTDFQTVYGQGSQGVRPADRAAAINSGNTAWGERLDGQPVIGIDGQEHAYSLQKNNIRDFYRTAPAWTNTLAVSGGGEKGTYRLSVSNLDSKSILRNSGLDRRTVNFNTQYDLTKKLSFNLTANYIDQKDNNRPQLSDAPLNANNIIFLAPNINQATLRPGYDPNNNGLETAWNNDSYASNPWFVVNQFKNDLSRKRLISALSARYAFTDYLFLQGRVGYDYSSDRRFNVAPYGTLYSANGEGNLENLTLGSRLELNTDALLSFSKDLNQDISVSASVGTNFRRNNFEATRLFGGQFIVPYLYSPSNLRTPSQEYQYNLLETFSAYYTADVTYKYLTLSTTGRYDQFSTLPRNDRSIFTPSVAASFIFSDLLQSSVLSYGKLRASYAETSGEPAQPYQTGFYYNINRSINGVPRASFDSRQPNANLKPYSLNEYEVGTELKFFQNRIGLDVAYFRRKTDGEIVGASLSPATGFNSRSVNLGSTLNRGVEAALTVTPVKTGAFTWTSSFNITKLKNEVLDIDNAANNPLQTGTYRPGANGGANIAIVKGLPIAQIRAYDYLRDANGNVVIGTDGIPMRGELKTMGSGIANLFGGWNNDFNYHNFSMSFLIDYKFNNKVLSATEYYSYTRGLNKATLEGRETGIVAEGVKMNSDGDITNEANDIVVPAYVYYPRLINNVDALAVLDGSFIKFRQLTLGYTLNQAVLAKTPFQAVTLSLVGRNLFTIMKRTDNIDPENTISPLVAYAGVEGGSLPFARTYGFTLNVKFK</sequence>
<dbReference type="GO" id="GO:0009279">
    <property type="term" value="C:cell outer membrane"/>
    <property type="evidence" value="ECO:0007669"/>
    <property type="project" value="UniProtKB-SubCell"/>
</dbReference>
<dbReference type="Proteomes" id="UP000829925">
    <property type="component" value="Chromosome"/>
</dbReference>
<dbReference type="RefSeq" id="WP_245094926.1">
    <property type="nucleotide sequence ID" value="NZ_CP095053.1"/>
</dbReference>
<evidence type="ECO:0000256" key="9">
    <source>
        <dbReference type="SAM" id="SignalP"/>
    </source>
</evidence>
<dbReference type="Gene3D" id="2.170.130.10">
    <property type="entry name" value="TonB-dependent receptor, plug domain"/>
    <property type="match status" value="1"/>
</dbReference>
<organism evidence="11 12">
    <name type="scientific">Hymenobacter aerilatus</name>
    <dbReference type="NCBI Taxonomy" id="2932251"/>
    <lineage>
        <taxon>Bacteria</taxon>
        <taxon>Pseudomonadati</taxon>
        <taxon>Bacteroidota</taxon>
        <taxon>Cytophagia</taxon>
        <taxon>Cytophagales</taxon>
        <taxon>Hymenobacteraceae</taxon>
        <taxon>Hymenobacter</taxon>
    </lineage>
</organism>
<evidence type="ECO:0000256" key="4">
    <source>
        <dbReference type="ARBA" id="ARBA00022692"/>
    </source>
</evidence>
<dbReference type="GO" id="GO:0044718">
    <property type="term" value="P:siderophore transmembrane transport"/>
    <property type="evidence" value="ECO:0007669"/>
    <property type="project" value="TreeGrafter"/>
</dbReference>
<accession>A0A8T9SVB8</accession>
<dbReference type="Pfam" id="PF07715">
    <property type="entry name" value="Plug"/>
    <property type="match status" value="1"/>
</dbReference>
<dbReference type="PROSITE" id="PS52016">
    <property type="entry name" value="TONB_DEPENDENT_REC_3"/>
    <property type="match status" value="1"/>
</dbReference>
<keyword evidence="4 8" id="KW-0812">Transmembrane</keyword>
<protein>
    <submittedName>
        <fullName evidence="11">SusC/RagA family TonB-linked outer membrane protein</fullName>
    </submittedName>
</protein>
<dbReference type="NCBIfam" id="TIGR04057">
    <property type="entry name" value="SusC_RagA_signa"/>
    <property type="match status" value="1"/>
</dbReference>
<proteinExistence type="inferred from homology"/>
<dbReference type="InterPro" id="IPR023997">
    <property type="entry name" value="TonB-dep_OMP_SusC/RagA_CS"/>
</dbReference>
<feature type="signal peptide" evidence="9">
    <location>
        <begin position="1"/>
        <end position="22"/>
    </location>
</feature>
<comment type="subcellular location">
    <subcellularLocation>
        <location evidence="1 8">Cell outer membrane</location>
        <topology evidence="1 8">Multi-pass membrane protein</topology>
    </subcellularLocation>
</comment>
<name>A0A8T9SVB8_9BACT</name>
<dbReference type="Gene3D" id="2.60.40.1120">
    <property type="entry name" value="Carboxypeptidase-like, regulatory domain"/>
    <property type="match status" value="1"/>
</dbReference>
<keyword evidence="3 8" id="KW-1134">Transmembrane beta strand</keyword>
<feature type="chain" id="PRO_5035863057" evidence="9">
    <location>
        <begin position="23"/>
        <end position="1033"/>
    </location>
</feature>
<evidence type="ECO:0000256" key="7">
    <source>
        <dbReference type="ARBA" id="ARBA00023237"/>
    </source>
</evidence>
<evidence type="ECO:0000256" key="3">
    <source>
        <dbReference type="ARBA" id="ARBA00022452"/>
    </source>
</evidence>
<dbReference type="InterPro" id="IPR008969">
    <property type="entry name" value="CarboxyPept-like_regulatory"/>
</dbReference>
<dbReference type="InterPro" id="IPR037066">
    <property type="entry name" value="Plug_dom_sf"/>
</dbReference>
<dbReference type="Pfam" id="PF13715">
    <property type="entry name" value="CarbopepD_reg_2"/>
    <property type="match status" value="1"/>
</dbReference>
<reference evidence="11 12" key="1">
    <citation type="submission" date="2022-04" db="EMBL/GenBank/DDBJ databases">
        <title>Hymenobacter sp. isolated from the air.</title>
        <authorList>
            <person name="Won M."/>
            <person name="Lee C.-M."/>
            <person name="Woen H.-Y."/>
            <person name="Kwon S.-W."/>
        </authorList>
    </citation>
    <scope>NUCLEOTIDE SEQUENCE [LARGE SCALE GENOMIC DNA]</scope>
    <source>
        <strain evidence="12">5413 J-13</strain>
    </source>
</reference>
<dbReference type="InterPro" id="IPR039426">
    <property type="entry name" value="TonB-dep_rcpt-like"/>
</dbReference>
<dbReference type="Gene3D" id="2.40.170.20">
    <property type="entry name" value="TonB-dependent receptor, beta-barrel domain"/>
    <property type="match status" value="1"/>
</dbReference>
<dbReference type="GO" id="GO:0015344">
    <property type="term" value="F:siderophore uptake transmembrane transporter activity"/>
    <property type="evidence" value="ECO:0007669"/>
    <property type="project" value="TreeGrafter"/>
</dbReference>
<dbReference type="PANTHER" id="PTHR30069:SF29">
    <property type="entry name" value="HEMOGLOBIN AND HEMOGLOBIN-HAPTOGLOBIN-BINDING PROTEIN 1-RELATED"/>
    <property type="match status" value="1"/>
</dbReference>
<dbReference type="FunFam" id="2.60.40.1120:FF:000003">
    <property type="entry name" value="Outer membrane protein Omp121"/>
    <property type="match status" value="1"/>
</dbReference>